<evidence type="ECO:0000256" key="2">
    <source>
        <dbReference type="SAM" id="MobiDB-lite"/>
    </source>
</evidence>
<protein>
    <submittedName>
        <fullName evidence="3">Uncharacterized protein</fullName>
    </submittedName>
</protein>
<name>A0A6L2N4V3_TANCI</name>
<reference evidence="3" key="1">
    <citation type="journal article" date="2019" name="Sci. Rep.">
        <title>Draft genome of Tanacetum cinerariifolium, the natural source of mosquito coil.</title>
        <authorList>
            <person name="Yamashiro T."/>
            <person name="Shiraishi A."/>
            <person name="Satake H."/>
            <person name="Nakayama K."/>
        </authorList>
    </citation>
    <scope>NUCLEOTIDE SEQUENCE</scope>
</reference>
<sequence>MEAGGKDRPPMLAPGNYVQWKSRIKIYIDTKPNHELIHYCLQNPPYEYKWTDKAVLVVEGSTETTTKRNQCDVTNHQVNVQFLLQLQPEWQRSQQAATRNRGKVIVNSPPPIYDQEPTMVVEDDEISNHDNSPRINRGTGYDNQRIVNVVGVRENVEQDDWRDDTDDEPNDQELEAHYMYMAQIQEVTPDAANNSGPIFDSEPLQKGDQDDDDDLANERNLLASLIEKLKCEIDDSKNRNKFLETSNKALVDKMKDLKKFQAELDRYHDVKYASKVEIDCAKAKGDLMSYKMIKFYKTREDKEIDKVIALENKVKVLDNIAYKTDQSVQTMNMLNHNCKTSFAKPEFLKKAQRVNPRLLDLFIEIPSGEIKVHIEVLLVLWGNKLPILDRSLPLSSLLKGRGSPGRNKTPGPWSARIPMWQLFKGLRGSMLNIKASIQAMATLPLVTSLVSVMLEHESGVPADFISGPNLRTIGISERFVIYLDSSHHSSTHAFEAKADSVIRSVVVPLVMTEAVITSIVVNAPPVSVPKSITKSPSPVHASMFHDSDSTRTVKADTAGPFYFAKQDLSMGSHDYDVSRKFVDHLAPPALFSQICEMDYHRLFMEFNVGTARQACLNAEARDEEVKNLKSQLLLKKNEAAEASHFRAQVSAAKATEKIHINEIDSLKQKNVALENEKESLDGKVAKLQAYVSTKDLELKDLNIEEFQDAQINIVNDKVAKLDADLLKMALHLEDKFYPHLLTTISGRRLLLTHGIQLAIIKCLNSQKYLSALGAAISRAIEKGMQDGLSAGIDHGKADIMNLLELEGPLADALGMSDLQPHADQLMLYVHRSKNQAVLGETSLSFYLSVTHSRAERIRENVAVKRSALIGVWTPLVYPLSTENLVGEAGTSYNVPTIAATTTALSTTFASTSFIHPITIEDYEIIGADGLEDAQGSGQGNVVSFPIVEFEKEDLDTTPEHDSPS</sequence>
<dbReference type="EMBL" id="BKCJ010008236">
    <property type="protein sequence ID" value="GEU81221.1"/>
    <property type="molecule type" value="Genomic_DNA"/>
</dbReference>
<comment type="caution">
    <text evidence="3">The sequence shown here is derived from an EMBL/GenBank/DDBJ whole genome shotgun (WGS) entry which is preliminary data.</text>
</comment>
<organism evidence="3">
    <name type="scientific">Tanacetum cinerariifolium</name>
    <name type="common">Dalmatian daisy</name>
    <name type="synonym">Chrysanthemum cinerariifolium</name>
    <dbReference type="NCBI Taxonomy" id="118510"/>
    <lineage>
        <taxon>Eukaryota</taxon>
        <taxon>Viridiplantae</taxon>
        <taxon>Streptophyta</taxon>
        <taxon>Embryophyta</taxon>
        <taxon>Tracheophyta</taxon>
        <taxon>Spermatophyta</taxon>
        <taxon>Magnoliopsida</taxon>
        <taxon>eudicotyledons</taxon>
        <taxon>Gunneridae</taxon>
        <taxon>Pentapetalae</taxon>
        <taxon>asterids</taxon>
        <taxon>campanulids</taxon>
        <taxon>Asterales</taxon>
        <taxon>Asteraceae</taxon>
        <taxon>Asteroideae</taxon>
        <taxon>Anthemideae</taxon>
        <taxon>Anthemidinae</taxon>
        <taxon>Tanacetum</taxon>
    </lineage>
</organism>
<feature type="region of interest" description="Disordered" evidence="2">
    <location>
        <begin position="190"/>
        <end position="214"/>
    </location>
</feature>
<dbReference type="AlphaFoldDB" id="A0A6L2N4V3"/>
<feature type="coiled-coil region" evidence="1">
    <location>
        <begin position="656"/>
        <end position="690"/>
    </location>
</feature>
<feature type="coiled-coil region" evidence="1">
    <location>
        <begin position="219"/>
        <end position="246"/>
    </location>
</feature>
<gene>
    <name evidence="3" type="ORF">Tci_053199</name>
</gene>
<evidence type="ECO:0000256" key="1">
    <source>
        <dbReference type="SAM" id="Coils"/>
    </source>
</evidence>
<proteinExistence type="predicted"/>
<keyword evidence="1" id="KW-0175">Coiled coil</keyword>
<accession>A0A6L2N4V3</accession>
<evidence type="ECO:0000313" key="3">
    <source>
        <dbReference type="EMBL" id="GEU81221.1"/>
    </source>
</evidence>